<accession>A0A815WX74</accession>
<evidence type="ECO:0000313" key="2">
    <source>
        <dbReference type="EMBL" id="CAF1549894.1"/>
    </source>
</evidence>
<feature type="domain" description="MurL C-terminal" evidence="1">
    <location>
        <begin position="8"/>
        <end position="59"/>
    </location>
</feature>
<organism evidence="2 3">
    <name type="scientific">Adineta ricciae</name>
    <name type="common">Rotifer</name>
    <dbReference type="NCBI Taxonomy" id="249248"/>
    <lineage>
        <taxon>Eukaryota</taxon>
        <taxon>Metazoa</taxon>
        <taxon>Spiralia</taxon>
        <taxon>Gnathifera</taxon>
        <taxon>Rotifera</taxon>
        <taxon>Eurotatoria</taxon>
        <taxon>Bdelloidea</taxon>
        <taxon>Adinetida</taxon>
        <taxon>Adinetidae</taxon>
        <taxon>Adineta</taxon>
    </lineage>
</organism>
<dbReference type="AlphaFoldDB" id="A0A815WX74"/>
<dbReference type="Proteomes" id="UP000663852">
    <property type="component" value="Unassembled WGS sequence"/>
</dbReference>
<protein>
    <recommendedName>
        <fullName evidence="1">MurL C-terminal domain-containing protein</fullName>
    </recommendedName>
</protein>
<dbReference type="EMBL" id="CAJNOJ010001358">
    <property type="protein sequence ID" value="CAF1549894.1"/>
    <property type="molecule type" value="Genomic_DNA"/>
</dbReference>
<dbReference type="InterPro" id="IPR058741">
    <property type="entry name" value="MurL_C"/>
</dbReference>
<gene>
    <name evidence="2" type="ORF">EDS130_LOCUS45929</name>
</gene>
<comment type="caution">
    <text evidence="2">The sequence shown here is derived from an EMBL/GenBank/DDBJ whole genome shotgun (WGS) entry which is preliminary data.</text>
</comment>
<name>A0A815WX74_ADIRI</name>
<evidence type="ECO:0000259" key="1">
    <source>
        <dbReference type="Pfam" id="PF26298"/>
    </source>
</evidence>
<evidence type="ECO:0000313" key="3">
    <source>
        <dbReference type="Proteomes" id="UP000663852"/>
    </source>
</evidence>
<dbReference type="Pfam" id="PF26298">
    <property type="entry name" value="MurL_epimerase_C"/>
    <property type="match status" value="1"/>
</dbReference>
<reference evidence="2" key="1">
    <citation type="submission" date="2021-02" db="EMBL/GenBank/DDBJ databases">
        <authorList>
            <person name="Nowell W R."/>
        </authorList>
    </citation>
    <scope>NUCLEOTIDE SEQUENCE</scope>
</reference>
<proteinExistence type="predicted"/>
<sequence>MAYLPFDLVDGIFEKENLLNLPENQLYYRQMLGLEKHTPFECIGQVPEVQLAFELAHRKGLQGVAMDTYLSEVSSDQNWLDIITKYTRVASEDTTNMPHSIKMRILPLMDCASIDARKQLAAILDLPNI</sequence>